<dbReference type="PANTHER" id="PTHR42870:SF1">
    <property type="entry name" value="NON-SPECIFIC LIPID-TRANSFER PROTEIN-LIKE 2"/>
    <property type="match status" value="1"/>
</dbReference>
<dbReference type="InterPro" id="IPR020613">
    <property type="entry name" value="Thiolase_CS"/>
</dbReference>
<dbReference type="OrthoDB" id="542135at2759"/>
<name>A0A507BEJ3_9PEZI</name>
<dbReference type="InterPro" id="IPR002347">
    <property type="entry name" value="SDR_fam"/>
</dbReference>
<dbReference type="Gene3D" id="3.40.47.10">
    <property type="match status" value="1"/>
</dbReference>
<evidence type="ECO:0000313" key="10">
    <source>
        <dbReference type="EMBL" id="TPX17883.1"/>
    </source>
</evidence>
<evidence type="ECO:0000313" key="11">
    <source>
        <dbReference type="Proteomes" id="UP000319257"/>
    </source>
</evidence>
<keyword evidence="2" id="KW-0813">Transport</keyword>
<dbReference type="Pfam" id="PF13561">
    <property type="entry name" value="adh_short_C2"/>
    <property type="match status" value="1"/>
</dbReference>
<evidence type="ECO:0000256" key="6">
    <source>
        <dbReference type="ARBA" id="ARBA00023121"/>
    </source>
</evidence>
<keyword evidence="6" id="KW-0446">Lipid-binding</keyword>
<dbReference type="InParanoid" id="A0A507BEJ3"/>
<dbReference type="InterPro" id="IPR036291">
    <property type="entry name" value="NAD(P)-bd_dom_sf"/>
</dbReference>
<evidence type="ECO:0000256" key="7">
    <source>
        <dbReference type="ARBA" id="ARBA00032316"/>
    </source>
</evidence>
<dbReference type="PRINTS" id="PR00081">
    <property type="entry name" value="GDHRDH"/>
</dbReference>
<dbReference type="FunFam" id="3.40.50.720:FF:000084">
    <property type="entry name" value="Short-chain dehydrogenase reductase"/>
    <property type="match status" value="1"/>
</dbReference>
<dbReference type="CDD" id="cd05233">
    <property type="entry name" value="SDR_c"/>
    <property type="match status" value="1"/>
</dbReference>
<organism evidence="10 11">
    <name type="scientific">Thyridium curvatum</name>
    <dbReference type="NCBI Taxonomy" id="1093900"/>
    <lineage>
        <taxon>Eukaryota</taxon>
        <taxon>Fungi</taxon>
        <taxon>Dikarya</taxon>
        <taxon>Ascomycota</taxon>
        <taxon>Pezizomycotina</taxon>
        <taxon>Sordariomycetes</taxon>
        <taxon>Sordariomycetidae</taxon>
        <taxon>Thyridiales</taxon>
        <taxon>Thyridiaceae</taxon>
        <taxon>Thyridium</taxon>
    </lineage>
</organism>
<reference evidence="10 11" key="1">
    <citation type="submission" date="2019-06" db="EMBL/GenBank/DDBJ databases">
        <title>Draft genome sequence of the filamentous fungus Phialemoniopsis curvata isolated from diesel fuel.</title>
        <authorList>
            <person name="Varaljay V.A."/>
            <person name="Lyon W.J."/>
            <person name="Crouch A.L."/>
            <person name="Drake C.E."/>
            <person name="Hollomon J.M."/>
            <person name="Nadeau L.J."/>
            <person name="Nunn H.S."/>
            <person name="Stevenson B.S."/>
            <person name="Bojanowski C.L."/>
            <person name="Crookes-Goodson W.J."/>
        </authorList>
    </citation>
    <scope>NUCLEOTIDE SEQUENCE [LARGE SCALE GENOMIC DNA]</scope>
    <source>
        <strain evidence="10 11">D216</strain>
    </source>
</reference>
<keyword evidence="5" id="KW-0445">Lipid transport</keyword>
<protein>
    <recommendedName>
        <fullName evidence="1">propanoyl-CoA C-acyltransferase</fullName>
        <ecNumber evidence="1">2.3.1.176</ecNumber>
    </recommendedName>
    <alternativeName>
        <fullName evidence="7">Propanoyl-CoA C-acyltransferase</fullName>
    </alternativeName>
</protein>
<dbReference type="STRING" id="1093900.A0A507BEJ3"/>
<comment type="caution">
    <text evidence="10">The sequence shown here is derived from an EMBL/GenBank/DDBJ whole genome shotgun (WGS) entry which is preliminary data.</text>
</comment>
<dbReference type="RefSeq" id="XP_030999594.1">
    <property type="nucleotide sequence ID" value="XM_031137233.1"/>
</dbReference>
<dbReference type="InterPro" id="IPR020616">
    <property type="entry name" value="Thiolase_N"/>
</dbReference>
<dbReference type="SUPFAM" id="SSF51735">
    <property type="entry name" value="NAD(P)-binding Rossmann-fold domains"/>
    <property type="match status" value="1"/>
</dbReference>
<evidence type="ECO:0000256" key="3">
    <source>
        <dbReference type="ARBA" id="ARBA00022679"/>
    </source>
</evidence>
<dbReference type="PRINTS" id="PR00080">
    <property type="entry name" value="SDRFAMILY"/>
</dbReference>
<dbReference type="Pfam" id="PF22691">
    <property type="entry name" value="Thiolase_C_1"/>
    <property type="match status" value="1"/>
</dbReference>
<dbReference type="Proteomes" id="UP000319257">
    <property type="component" value="Unassembled WGS sequence"/>
</dbReference>
<dbReference type="InterPro" id="IPR016039">
    <property type="entry name" value="Thiolase-like"/>
</dbReference>
<dbReference type="GO" id="GO:0016747">
    <property type="term" value="F:acyltransferase activity, transferring groups other than amino-acyl groups"/>
    <property type="evidence" value="ECO:0007669"/>
    <property type="project" value="InterPro"/>
</dbReference>
<dbReference type="InterPro" id="IPR055140">
    <property type="entry name" value="Thiolase_C_2"/>
</dbReference>
<dbReference type="Gene3D" id="3.40.50.720">
    <property type="entry name" value="NAD(P)-binding Rossmann-like Domain"/>
    <property type="match status" value="1"/>
</dbReference>
<dbReference type="SUPFAM" id="SSF53901">
    <property type="entry name" value="Thiolase-like"/>
    <property type="match status" value="2"/>
</dbReference>
<feature type="domain" description="Thiolase N-terminal" evidence="8">
    <location>
        <begin position="14"/>
        <end position="197"/>
    </location>
</feature>
<proteinExistence type="predicted"/>
<dbReference type="GeneID" id="41970431"/>
<dbReference type="NCBIfam" id="NF006102">
    <property type="entry name" value="PRK08256.1"/>
    <property type="match status" value="1"/>
</dbReference>
<dbReference type="CDD" id="cd00829">
    <property type="entry name" value="SCP-x_thiolase"/>
    <property type="match status" value="1"/>
</dbReference>
<dbReference type="PROSITE" id="PS00061">
    <property type="entry name" value="ADH_SHORT"/>
    <property type="match status" value="1"/>
</dbReference>
<gene>
    <name evidence="10" type="ORF">E0L32_002984</name>
</gene>
<keyword evidence="11" id="KW-1185">Reference proteome</keyword>
<sequence>MASSGTENSAYVLGVGMTKFIKPRGLREYPDMGYEAGIKAMLDAQINYDDVQHGVACFAYGDSTSGQRVFYQFGMSSIPIINTANACATGSVGLYLARTLVRSGAVDCVLVVGFEKMKPGSLKSVWDDRPSSSGRFAAKLADLSPLNKAAPLTAQYFGNAGREYMEKYGAEASDFAEIGRISHEHSQRNPYAQFRQSYTLQQIKDSPTIHYPLTKLQCSPTSDGGAAAVIVSQRFLDARPHLKGQAILMAGQAFLTDSPKAFGTSAIELVGYDMTQRAARAALKEAGVRPSDIKVCELHDCFSTNELLLLDALDLCEPGKAHQMVRRGDITYGGRMVVNPSGGLISKGHPIGATGLAQCAELSWHLRGWANNRLVDGTDVALQHNLGLGGAVVINVYKRADGKTNSRVPSDEVARTSWLGYNPAVEARGITDKDADRVSPRLSVGGYNFKLVLPIPIHLAPLLPQELPQHSTYRLTTTPYMAFAGKVIAVTGGGQGIGLVTAKILASRGAKVSIADANSVTLAQVEKEFQANNWPIHTYTLDVRDAGKVDQWVDSAVQKFGRLDGAVNAAGVIGKHYGQKPVGEQDEDDWNFVLGVNVTGMMHCLRAEFKHIADGGSIVNISSHQGSEGGPGCAAYSTSKHAVLGLTKCAALDYGSRKIRVNAVAPAGTFGPLMSSVVGDNPPPISNALKKYGTPEEVAYMIIWLLGSESTHCSGELYRVDGGIFA</sequence>
<evidence type="ECO:0000259" key="8">
    <source>
        <dbReference type="Pfam" id="PF00108"/>
    </source>
</evidence>
<dbReference type="Pfam" id="PF00108">
    <property type="entry name" value="Thiolase_N"/>
    <property type="match status" value="1"/>
</dbReference>
<accession>A0A507BEJ3</accession>
<evidence type="ECO:0000256" key="5">
    <source>
        <dbReference type="ARBA" id="ARBA00023055"/>
    </source>
</evidence>
<dbReference type="GO" id="GO:0006869">
    <property type="term" value="P:lipid transport"/>
    <property type="evidence" value="ECO:0007669"/>
    <property type="project" value="UniProtKB-KW"/>
</dbReference>
<dbReference type="PANTHER" id="PTHR42870">
    <property type="entry name" value="ACETYL-COA C-ACETYLTRANSFERASE"/>
    <property type="match status" value="1"/>
</dbReference>
<dbReference type="AlphaFoldDB" id="A0A507BEJ3"/>
<dbReference type="EC" id="2.3.1.176" evidence="1"/>
<dbReference type="EMBL" id="SKBQ01000012">
    <property type="protein sequence ID" value="TPX17883.1"/>
    <property type="molecule type" value="Genomic_DNA"/>
</dbReference>
<evidence type="ECO:0000256" key="1">
    <source>
        <dbReference type="ARBA" id="ARBA00012352"/>
    </source>
</evidence>
<dbReference type="GO" id="GO:0008289">
    <property type="term" value="F:lipid binding"/>
    <property type="evidence" value="ECO:0007669"/>
    <property type="project" value="UniProtKB-KW"/>
</dbReference>
<dbReference type="PROSITE" id="PS00737">
    <property type="entry name" value="THIOLASE_2"/>
    <property type="match status" value="1"/>
</dbReference>
<evidence type="ECO:0000259" key="9">
    <source>
        <dbReference type="Pfam" id="PF22691"/>
    </source>
</evidence>
<keyword evidence="4" id="KW-0521">NADP</keyword>
<evidence type="ECO:0000256" key="4">
    <source>
        <dbReference type="ARBA" id="ARBA00022857"/>
    </source>
</evidence>
<dbReference type="InterPro" id="IPR020904">
    <property type="entry name" value="Sc_DH/Rdtase_CS"/>
</dbReference>
<evidence type="ECO:0000256" key="2">
    <source>
        <dbReference type="ARBA" id="ARBA00022448"/>
    </source>
</evidence>
<keyword evidence="3" id="KW-0808">Transferase</keyword>
<feature type="domain" description="Thiolase C-terminal" evidence="9">
    <location>
        <begin position="272"/>
        <end position="388"/>
    </location>
</feature>